<gene>
    <name evidence="7" type="ORF">HFP15_14980</name>
</gene>
<evidence type="ECO:0000256" key="3">
    <source>
        <dbReference type="ARBA" id="ARBA00022692"/>
    </source>
</evidence>
<keyword evidence="4 6" id="KW-1133">Transmembrane helix</keyword>
<dbReference type="RefSeq" id="WP_168515828.1">
    <property type="nucleotide sequence ID" value="NZ_JAAXLS010000008.1"/>
</dbReference>
<dbReference type="EMBL" id="JAAXLS010000008">
    <property type="protein sequence ID" value="NKQ54190.1"/>
    <property type="molecule type" value="Genomic_DNA"/>
</dbReference>
<name>A0ABX1J768_9PSEU</name>
<protein>
    <submittedName>
        <fullName evidence="7">Cytochrome C oxidase subunit IV family protein</fullName>
    </submittedName>
</protein>
<keyword evidence="8" id="KW-1185">Reference proteome</keyword>
<feature type="transmembrane region" description="Helical" evidence="6">
    <location>
        <begin position="12"/>
        <end position="29"/>
    </location>
</feature>
<reference evidence="7 8" key="1">
    <citation type="submission" date="2020-04" db="EMBL/GenBank/DDBJ databases">
        <title>Novel species.</title>
        <authorList>
            <person name="Teo W.F.A."/>
            <person name="Lipun K."/>
            <person name="Srisuk N."/>
            <person name="Duangmal K."/>
        </authorList>
    </citation>
    <scope>NUCLEOTIDE SEQUENCE [LARGE SCALE GENOMIC DNA]</scope>
    <source>
        <strain evidence="7 8">K13G38</strain>
    </source>
</reference>
<evidence type="ECO:0000256" key="2">
    <source>
        <dbReference type="ARBA" id="ARBA00022475"/>
    </source>
</evidence>
<organism evidence="7 8">
    <name type="scientific">Amycolatopsis acididurans</name>
    <dbReference type="NCBI Taxonomy" id="2724524"/>
    <lineage>
        <taxon>Bacteria</taxon>
        <taxon>Bacillati</taxon>
        <taxon>Actinomycetota</taxon>
        <taxon>Actinomycetes</taxon>
        <taxon>Pseudonocardiales</taxon>
        <taxon>Pseudonocardiaceae</taxon>
        <taxon>Amycolatopsis</taxon>
    </lineage>
</organism>
<feature type="transmembrane region" description="Helical" evidence="6">
    <location>
        <begin position="35"/>
        <end position="59"/>
    </location>
</feature>
<evidence type="ECO:0000313" key="8">
    <source>
        <dbReference type="Proteomes" id="UP000715441"/>
    </source>
</evidence>
<evidence type="ECO:0000313" key="7">
    <source>
        <dbReference type="EMBL" id="NKQ54190.1"/>
    </source>
</evidence>
<keyword evidence="5 6" id="KW-0472">Membrane</keyword>
<dbReference type="Proteomes" id="UP000715441">
    <property type="component" value="Unassembled WGS sequence"/>
</dbReference>
<keyword evidence="2" id="KW-1003">Cell membrane</keyword>
<evidence type="ECO:0000256" key="5">
    <source>
        <dbReference type="ARBA" id="ARBA00023136"/>
    </source>
</evidence>
<sequence>MPRLTALVPTRYSLAWAVLTAATIVSWYLGHDHGLGPGLATTLVLIVAFAKVRIVGLYFMELRDAPRILRGIFEGYCLIGCAVLLAFYHLP</sequence>
<evidence type="ECO:0000256" key="4">
    <source>
        <dbReference type="ARBA" id="ARBA00022989"/>
    </source>
</evidence>
<evidence type="ECO:0000256" key="1">
    <source>
        <dbReference type="ARBA" id="ARBA00004651"/>
    </source>
</evidence>
<accession>A0ABX1J768</accession>
<dbReference type="Pfam" id="PF03626">
    <property type="entry name" value="COX4_pro"/>
    <property type="match status" value="1"/>
</dbReference>
<keyword evidence="3 6" id="KW-0812">Transmembrane</keyword>
<feature type="transmembrane region" description="Helical" evidence="6">
    <location>
        <begin position="71"/>
        <end position="90"/>
    </location>
</feature>
<comment type="caution">
    <text evidence="7">The sequence shown here is derived from an EMBL/GenBank/DDBJ whole genome shotgun (WGS) entry which is preliminary data.</text>
</comment>
<proteinExistence type="predicted"/>
<comment type="subcellular location">
    <subcellularLocation>
        <location evidence="1">Cell membrane</location>
        <topology evidence="1">Multi-pass membrane protein</topology>
    </subcellularLocation>
</comment>
<evidence type="ECO:0000256" key="6">
    <source>
        <dbReference type="SAM" id="Phobius"/>
    </source>
</evidence>
<dbReference type="InterPro" id="IPR005171">
    <property type="entry name" value="Cyt_c_oxidase_su4_prok"/>
</dbReference>